<dbReference type="Pfam" id="PF01037">
    <property type="entry name" value="AsnC_trans_reg"/>
    <property type="match status" value="1"/>
</dbReference>
<evidence type="ECO:0000313" key="7">
    <source>
        <dbReference type="Proteomes" id="UP000605805"/>
    </source>
</evidence>
<proteinExistence type="predicted"/>
<evidence type="ECO:0000256" key="3">
    <source>
        <dbReference type="ARBA" id="ARBA00023163"/>
    </source>
</evidence>
<dbReference type="PANTHER" id="PTHR30154">
    <property type="entry name" value="LEUCINE-RESPONSIVE REGULATORY PROTEIN"/>
    <property type="match status" value="1"/>
</dbReference>
<gene>
    <name evidence="6" type="ORF">EYH02_05945</name>
</gene>
<dbReference type="CDD" id="cd00090">
    <property type="entry name" value="HTH_ARSR"/>
    <property type="match status" value="1"/>
</dbReference>
<evidence type="ECO:0000256" key="1">
    <source>
        <dbReference type="ARBA" id="ARBA00023015"/>
    </source>
</evidence>
<evidence type="ECO:0000256" key="4">
    <source>
        <dbReference type="ARBA" id="ARBA00029440"/>
    </source>
</evidence>
<dbReference type="InterPro" id="IPR019888">
    <property type="entry name" value="Tscrpt_reg_AsnC-like"/>
</dbReference>
<evidence type="ECO:0000256" key="2">
    <source>
        <dbReference type="ARBA" id="ARBA00023125"/>
    </source>
</evidence>
<keyword evidence="3" id="KW-0804">Transcription</keyword>
<protein>
    <submittedName>
        <fullName evidence="6">Lrp/AsnC family transcriptional regulator</fullName>
    </submittedName>
</protein>
<name>A0A832YZ99_9CREN</name>
<dbReference type="SUPFAM" id="SSF46785">
    <property type="entry name" value="Winged helix' DNA-binding domain"/>
    <property type="match status" value="1"/>
</dbReference>
<dbReference type="GO" id="GO:0043200">
    <property type="term" value="P:response to amino acid"/>
    <property type="evidence" value="ECO:0007669"/>
    <property type="project" value="TreeGrafter"/>
</dbReference>
<dbReference type="Gene3D" id="3.30.70.920">
    <property type="match status" value="1"/>
</dbReference>
<dbReference type="Proteomes" id="UP000605805">
    <property type="component" value="Unassembled WGS sequence"/>
</dbReference>
<reference evidence="6" key="1">
    <citation type="journal article" date="2020" name="ISME J.">
        <title>Gammaproteobacteria mediating utilization of methyl-, sulfur- and petroleum organic compounds in deep ocean hydrothermal plumes.</title>
        <authorList>
            <person name="Zhou Z."/>
            <person name="Liu Y."/>
            <person name="Pan J."/>
            <person name="Cron B.R."/>
            <person name="Toner B.M."/>
            <person name="Anantharaman K."/>
            <person name="Breier J.A."/>
            <person name="Dick G.J."/>
            <person name="Li M."/>
        </authorList>
    </citation>
    <scope>NUCLEOTIDE SEQUENCE</scope>
    <source>
        <strain evidence="6">SZUA-1435</strain>
    </source>
</reference>
<dbReference type="InterPro" id="IPR000485">
    <property type="entry name" value="AsnC-type_HTH_dom"/>
</dbReference>
<comment type="pathway">
    <text evidence="4">Amino-acid biosynthesis.</text>
</comment>
<dbReference type="InterPro" id="IPR036390">
    <property type="entry name" value="WH_DNA-bd_sf"/>
</dbReference>
<dbReference type="GO" id="GO:0043565">
    <property type="term" value="F:sequence-specific DNA binding"/>
    <property type="evidence" value="ECO:0007669"/>
    <property type="project" value="InterPro"/>
</dbReference>
<keyword evidence="2" id="KW-0238">DNA-binding</keyword>
<dbReference type="PRINTS" id="PR00033">
    <property type="entry name" value="HTHASNC"/>
</dbReference>
<sequence length="150" mass="17339">MAETLDELDYDILRILAKNCNKSAREIAKELNKSPTTIVLRLRKLRHLGIVRSCKAEIDYAKIGYDLIVILQLAVEYREVDKVVQTLRQMPQVRQVFVTVGTYNIFAIAMFRTLRELNSFILNTLSKFNVRDMSISIVAMVVKDEVNIEF</sequence>
<dbReference type="InterPro" id="IPR019887">
    <property type="entry name" value="Tscrpt_reg_AsnC/Lrp_C"/>
</dbReference>
<dbReference type="PROSITE" id="PS50956">
    <property type="entry name" value="HTH_ASNC_2"/>
    <property type="match status" value="1"/>
</dbReference>
<dbReference type="Gene3D" id="1.10.10.10">
    <property type="entry name" value="Winged helix-like DNA-binding domain superfamily/Winged helix DNA-binding domain"/>
    <property type="match status" value="1"/>
</dbReference>
<comment type="caution">
    <text evidence="6">The sequence shown here is derived from an EMBL/GenBank/DDBJ whole genome shotgun (WGS) entry which is preliminary data.</text>
</comment>
<dbReference type="InterPro" id="IPR036388">
    <property type="entry name" value="WH-like_DNA-bd_sf"/>
</dbReference>
<dbReference type="SMART" id="SM00344">
    <property type="entry name" value="HTH_ASNC"/>
    <property type="match status" value="1"/>
</dbReference>
<evidence type="ECO:0000313" key="6">
    <source>
        <dbReference type="EMBL" id="HIP57584.1"/>
    </source>
</evidence>
<dbReference type="Pfam" id="PF13404">
    <property type="entry name" value="HTH_AsnC-type"/>
    <property type="match status" value="1"/>
</dbReference>
<dbReference type="GO" id="GO:0005829">
    <property type="term" value="C:cytosol"/>
    <property type="evidence" value="ECO:0007669"/>
    <property type="project" value="TreeGrafter"/>
</dbReference>
<feature type="domain" description="HTH asnC-type" evidence="5">
    <location>
        <begin position="5"/>
        <end position="66"/>
    </location>
</feature>
<evidence type="ECO:0000259" key="5">
    <source>
        <dbReference type="PROSITE" id="PS50956"/>
    </source>
</evidence>
<dbReference type="InterPro" id="IPR011008">
    <property type="entry name" value="Dimeric_a/b-barrel"/>
</dbReference>
<organism evidence="6 7">
    <name type="scientific">Ignisphaera aggregans</name>
    <dbReference type="NCBI Taxonomy" id="334771"/>
    <lineage>
        <taxon>Archaea</taxon>
        <taxon>Thermoproteota</taxon>
        <taxon>Thermoprotei</taxon>
        <taxon>Desulfurococcales</taxon>
        <taxon>Desulfurococcaceae</taxon>
        <taxon>Ignisphaera</taxon>
    </lineage>
</organism>
<dbReference type="PANTHER" id="PTHR30154:SF34">
    <property type="entry name" value="TRANSCRIPTIONAL REGULATOR AZLB"/>
    <property type="match status" value="1"/>
</dbReference>
<dbReference type="SUPFAM" id="SSF54909">
    <property type="entry name" value="Dimeric alpha+beta barrel"/>
    <property type="match status" value="1"/>
</dbReference>
<dbReference type="AlphaFoldDB" id="A0A832YZ99"/>
<keyword evidence="1" id="KW-0805">Transcription regulation</keyword>
<dbReference type="InterPro" id="IPR011991">
    <property type="entry name" value="ArsR-like_HTH"/>
</dbReference>
<dbReference type="EMBL" id="DQTV01000121">
    <property type="protein sequence ID" value="HIP57584.1"/>
    <property type="molecule type" value="Genomic_DNA"/>
</dbReference>
<accession>A0A832YZ99</accession>